<evidence type="ECO:0000256" key="1">
    <source>
        <dbReference type="SAM" id="MobiDB-lite"/>
    </source>
</evidence>
<evidence type="ECO:0000313" key="2">
    <source>
        <dbReference type="EMBL" id="CAK9007832.1"/>
    </source>
</evidence>
<feature type="region of interest" description="Disordered" evidence="1">
    <location>
        <begin position="260"/>
        <end position="379"/>
    </location>
</feature>
<feature type="compositionally biased region" description="Acidic residues" evidence="1">
    <location>
        <begin position="292"/>
        <end position="307"/>
    </location>
</feature>
<dbReference type="EMBL" id="CAXAMN010004113">
    <property type="protein sequence ID" value="CAK9007832.1"/>
    <property type="molecule type" value="Genomic_DNA"/>
</dbReference>
<feature type="compositionally biased region" description="Acidic residues" evidence="1">
    <location>
        <begin position="176"/>
        <end position="185"/>
    </location>
</feature>
<comment type="caution">
    <text evidence="2">The sequence shown here is derived from an EMBL/GenBank/DDBJ whole genome shotgun (WGS) entry which is preliminary data.</text>
</comment>
<reference evidence="2 3" key="1">
    <citation type="submission" date="2024-02" db="EMBL/GenBank/DDBJ databases">
        <authorList>
            <person name="Chen Y."/>
            <person name="Shah S."/>
            <person name="Dougan E. K."/>
            <person name="Thang M."/>
            <person name="Chan C."/>
        </authorList>
    </citation>
    <scope>NUCLEOTIDE SEQUENCE [LARGE SCALE GENOMIC DNA]</scope>
</reference>
<keyword evidence="3" id="KW-1185">Reference proteome</keyword>
<organism evidence="2 3">
    <name type="scientific">Durusdinium trenchii</name>
    <dbReference type="NCBI Taxonomy" id="1381693"/>
    <lineage>
        <taxon>Eukaryota</taxon>
        <taxon>Sar</taxon>
        <taxon>Alveolata</taxon>
        <taxon>Dinophyceae</taxon>
        <taxon>Suessiales</taxon>
        <taxon>Symbiodiniaceae</taxon>
        <taxon>Durusdinium</taxon>
    </lineage>
</organism>
<feature type="compositionally biased region" description="Polar residues" evidence="1">
    <location>
        <begin position="349"/>
        <end position="358"/>
    </location>
</feature>
<name>A0ABP0J0H3_9DINO</name>
<protein>
    <submittedName>
        <fullName evidence="2">Uncharacterized protein</fullName>
    </submittedName>
</protein>
<dbReference type="Proteomes" id="UP001642484">
    <property type="component" value="Unassembled WGS sequence"/>
</dbReference>
<gene>
    <name evidence="2" type="ORF">CCMP2556_LOCUS9005</name>
</gene>
<feature type="compositionally biased region" description="Basic and acidic residues" evidence="1">
    <location>
        <begin position="270"/>
        <end position="291"/>
    </location>
</feature>
<feature type="compositionally biased region" description="Acidic residues" evidence="1">
    <location>
        <begin position="193"/>
        <end position="210"/>
    </location>
</feature>
<evidence type="ECO:0000313" key="3">
    <source>
        <dbReference type="Proteomes" id="UP001642484"/>
    </source>
</evidence>
<feature type="region of interest" description="Disordered" evidence="1">
    <location>
        <begin position="137"/>
        <end position="210"/>
    </location>
</feature>
<accession>A0ABP0J0H3</accession>
<feature type="compositionally biased region" description="Polar residues" evidence="1">
    <location>
        <begin position="311"/>
        <end position="326"/>
    </location>
</feature>
<sequence length="379" mass="42963">MAGRRMPKGNGRLSKQRSIRKDRASWLARRLYDQVDLERAEETGILFPRTKLKKLSERQAFRFLKTCSGRYFTDRLCKKATWKLVGLLPFELPCGPEGKEAHLVVQAQRLKQLAKRAKRMLGSNVDNLETQVITTESQALPNLDDTMPADREDIGGEAVPSEEEAIDLPSEKEELGDLQLDDEVESLPRTEVDENEDNEGDSTPDTDEDFQSWCAANEDFLALEWQACNKDNVDEGDSDFSIHVEAAESEIFEAFEEDEIYDDGDWDAANGDKDGRVCLEADGSDFEKDNEIQDELPEETDYTDPPEEVSTPMTMNELQEINSRVKSTPRKRLFDDVNGGWRNVRSKQETSPDTNNEADTLPYEIGFEEDASSVKDSLN</sequence>
<proteinExistence type="predicted"/>